<dbReference type="GO" id="GO:0005737">
    <property type="term" value="C:cytoplasm"/>
    <property type="evidence" value="ECO:0007669"/>
    <property type="project" value="UniProtKB-SubCell"/>
</dbReference>
<keyword evidence="2" id="KW-0963">Cytoplasm</keyword>
<sequence length="127" mass="14591">MQQWVYPAIINKQFRIYRNKGKPCGYVSWAWMSEAVEQKYILDTGSLLPEGWKSGDRGWLIDFIAPFGDTRRIVNDLKSNVFCDDVGRYLRVKPGSDTMQVKYVHGVNAIKTDNPTVDLKKAEQLFG</sequence>
<organism evidence="3 4">
    <name type="scientific">Amphritea balenae</name>
    <dbReference type="NCBI Taxonomy" id="452629"/>
    <lineage>
        <taxon>Bacteria</taxon>
        <taxon>Pseudomonadati</taxon>
        <taxon>Pseudomonadota</taxon>
        <taxon>Gammaproteobacteria</taxon>
        <taxon>Oceanospirillales</taxon>
        <taxon>Oceanospirillaceae</taxon>
        <taxon>Amphritea</taxon>
    </lineage>
</organism>
<evidence type="ECO:0000313" key="3">
    <source>
        <dbReference type="EMBL" id="RRD01666.1"/>
    </source>
</evidence>
<comment type="subcellular location">
    <subcellularLocation>
        <location evidence="2">Cytoplasm</location>
    </subcellularLocation>
</comment>
<dbReference type="EMBL" id="RQXV01000001">
    <property type="protein sequence ID" value="RRD01666.1"/>
    <property type="molecule type" value="Genomic_DNA"/>
</dbReference>
<keyword evidence="2 3" id="KW-0808">Transferase</keyword>
<dbReference type="Proteomes" id="UP000267535">
    <property type="component" value="Unassembled WGS sequence"/>
</dbReference>
<dbReference type="AlphaFoldDB" id="A0A3P1SYN7"/>
<gene>
    <name evidence="3" type="ORF">EHS89_03675</name>
</gene>
<dbReference type="GO" id="GO:0009404">
    <property type="term" value="P:toxin metabolic process"/>
    <property type="evidence" value="ECO:0007669"/>
    <property type="project" value="UniProtKB-UniRule"/>
</dbReference>
<comment type="similarity">
    <text evidence="1 2">Belongs to the RTX toxin acyltransferase family.</text>
</comment>
<keyword evidence="2" id="KW-0204">Cytolysis</keyword>
<dbReference type="Pfam" id="PF02794">
    <property type="entry name" value="HlyC"/>
    <property type="match status" value="1"/>
</dbReference>
<keyword evidence="4" id="KW-1185">Reference proteome</keyword>
<dbReference type="GO" id="GO:0031640">
    <property type="term" value="P:killing of cells of another organism"/>
    <property type="evidence" value="ECO:0007669"/>
    <property type="project" value="UniProtKB-KW"/>
</dbReference>
<evidence type="ECO:0000313" key="4">
    <source>
        <dbReference type="Proteomes" id="UP000267535"/>
    </source>
</evidence>
<evidence type="ECO:0000256" key="1">
    <source>
        <dbReference type="ARBA" id="ARBA00005686"/>
    </source>
</evidence>
<name>A0A3P1SYN7_9GAMM</name>
<evidence type="ECO:0000256" key="2">
    <source>
        <dbReference type="RuleBase" id="RU368102"/>
    </source>
</evidence>
<comment type="caution">
    <text evidence="3">The sequence shown here is derived from an EMBL/GenBank/DDBJ whole genome shotgun (WGS) entry which is preliminary data.</text>
</comment>
<accession>A0A3P1SYN7</accession>
<dbReference type="GO" id="GO:0016746">
    <property type="term" value="F:acyltransferase activity"/>
    <property type="evidence" value="ECO:0007669"/>
    <property type="project" value="UniProtKB-UniRule"/>
</dbReference>
<proteinExistence type="inferred from homology"/>
<reference evidence="3 4" key="1">
    <citation type="submission" date="2018-11" db="EMBL/GenBank/DDBJ databases">
        <title>The draft genome sequence of Amphritea balenae JAMM 1525T.</title>
        <authorList>
            <person name="Fang Z."/>
            <person name="Zhang Y."/>
            <person name="Han X."/>
        </authorList>
    </citation>
    <scope>NUCLEOTIDE SEQUENCE [LARGE SCALE GENOMIC DNA]</scope>
    <source>
        <strain evidence="3 4">JAMM 1525</strain>
    </source>
</reference>
<dbReference type="RefSeq" id="WP_124924739.1">
    <property type="nucleotide sequence ID" value="NZ_RQXV01000001.1"/>
</dbReference>
<dbReference type="EC" id="2.3.1.-" evidence="2"/>
<dbReference type="InterPro" id="IPR003996">
    <property type="entry name" value="RTX_toxin-activating_protC_bac"/>
</dbReference>
<comment type="function">
    <text evidence="2">Involved in fatty acylation of protoxin at internal lysine residues, thereby converting it to the active toxin.</text>
</comment>
<protein>
    <recommendedName>
        <fullName evidence="2">RTX toxin-activating lysine-acyltransferase</fullName>
        <ecNumber evidence="2">2.3.1.-</ecNumber>
    </recommendedName>
</protein>
<keyword evidence="2 3" id="KW-0012">Acyltransferase</keyword>
<dbReference type="OrthoDB" id="8596436at2"/>
<dbReference type="PRINTS" id="PR01489">
    <property type="entry name" value="RTXTOXINC"/>
</dbReference>